<feature type="chain" id="PRO_5032295299" evidence="1">
    <location>
        <begin position="18"/>
        <end position="241"/>
    </location>
</feature>
<sequence>MAIAVAALSLASPSVMAIGREDRIECRLPDGAKIILRSRYDFSLVPLPLVHASRESDRRDWDAEYHGMDGGPVDIPISVFYYGKQAVDAALACAHFGLRNGVALGPMTFRYSTGKWASREKFPRGELDVTWVYVVPNELPAHLRQKMDEAGIKDAAPKFGFIVPMGGRLVYEQPLHKTHEGFAHTRIFDAVFQSFSDDQGTTWSSPVVTTDALIFELGKTWLQQSFVARPVSLNGVKIPPQ</sequence>
<dbReference type="RefSeq" id="WP_183635352.1">
    <property type="nucleotide sequence ID" value="NZ_BAABLE010000005.1"/>
</dbReference>
<keyword evidence="1" id="KW-0732">Signal</keyword>
<evidence type="ECO:0000313" key="2">
    <source>
        <dbReference type="EMBL" id="MBB4013485.1"/>
    </source>
</evidence>
<accession>A0A840BJR2</accession>
<comment type="caution">
    <text evidence="2">The sequence shown here is derived from an EMBL/GenBank/DDBJ whole genome shotgun (WGS) entry which is preliminary data.</text>
</comment>
<organism evidence="2 3">
    <name type="scientific">Niveibacterium umoris</name>
    <dbReference type="NCBI Taxonomy" id="1193620"/>
    <lineage>
        <taxon>Bacteria</taxon>
        <taxon>Pseudomonadati</taxon>
        <taxon>Pseudomonadota</taxon>
        <taxon>Betaproteobacteria</taxon>
        <taxon>Rhodocyclales</taxon>
        <taxon>Rhodocyclaceae</taxon>
        <taxon>Niveibacterium</taxon>
    </lineage>
</organism>
<feature type="signal peptide" evidence="1">
    <location>
        <begin position="1"/>
        <end position="17"/>
    </location>
</feature>
<dbReference type="AlphaFoldDB" id="A0A840BJR2"/>
<evidence type="ECO:0000313" key="3">
    <source>
        <dbReference type="Proteomes" id="UP000561045"/>
    </source>
</evidence>
<reference evidence="2 3" key="1">
    <citation type="submission" date="2020-08" db="EMBL/GenBank/DDBJ databases">
        <title>Genomic Encyclopedia of Type Strains, Phase IV (KMG-IV): sequencing the most valuable type-strain genomes for metagenomic binning, comparative biology and taxonomic classification.</title>
        <authorList>
            <person name="Goeker M."/>
        </authorList>
    </citation>
    <scope>NUCLEOTIDE SEQUENCE [LARGE SCALE GENOMIC DNA]</scope>
    <source>
        <strain evidence="2 3">DSM 106739</strain>
    </source>
</reference>
<keyword evidence="3" id="KW-1185">Reference proteome</keyword>
<protein>
    <submittedName>
        <fullName evidence="2">Uncharacterized protein</fullName>
    </submittedName>
</protein>
<dbReference type="Proteomes" id="UP000561045">
    <property type="component" value="Unassembled WGS sequence"/>
</dbReference>
<gene>
    <name evidence="2" type="ORF">GGR36_002831</name>
</gene>
<proteinExistence type="predicted"/>
<dbReference type="EMBL" id="JACIET010000002">
    <property type="protein sequence ID" value="MBB4013485.1"/>
    <property type="molecule type" value="Genomic_DNA"/>
</dbReference>
<evidence type="ECO:0000256" key="1">
    <source>
        <dbReference type="SAM" id="SignalP"/>
    </source>
</evidence>
<name>A0A840BJR2_9RHOO</name>